<dbReference type="Proteomes" id="UP000660380">
    <property type="component" value="Unassembled WGS sequence"/>
</dbReference>
<protein>
    <submittedName>
        <fullName evidence="1">Uncharacterized protein</fullName>
    </submittedName>
</protein>
<proteinExistence type="predicted"/>
<comment type="caution">
    <text evidence="1">The sequence shown here is derived from an EMBL/GenBank/DDBJ whole genome shotgun (WGS) entry which is preliminary data.</text>
</comment>
<organism evidence="1 2">
    <name type="scientific">Scytonema hofmannii FACHB-248</name>
    <dbReference type="NCBI Taxonomy" id="1842502"/>
    <lineage>
        <taxon>Bacteria</taxon>
        <taxon>Bacillati</taxon>
        <taxon>Cyanobacteriota</taxon>
        <taxon>Cyanophyceae</taxon>
        <taxon>Nostocales</taxon>
        <taxon>Scytonemataceae</taxon>
        <taxon>Scytonema</taxon>
    </lineage>
</organism>
<reference evidence="1 2" key="1">
    <citation type="journal article" date="2020" name="ISME J.">
        <title>Comparative genomics reveals insights into cyanobacterial evolution and habitat adaptation.</title>
        <authorList>
            <person name="Chen M.Y."/>
            <person name="Teng W.K."/>
            <person name="Zhao L."/>
            <person name="Hu C.X."/>
            <person name="Zhou Y.K."/>
            <person name="Han B.P."/>
            <person name="Song L.R."/>
            <person name="Shu W.S."/>
        </authorList>
    </citation>
    <scope>NUCLEOTIDE SEQUENCE [LARGE SCALE GENOMIC DNA]</scope>
    <source>
        <strain evidence="1 2">FACHB-248</strain>
    </source>
</reference>
<dbReference type="EMBL" id="JACJTA010000029">
    <property type="protein sequence ID" value="MBD2605824.1"/>
    <property type="molecule type" value="Genomic_DNA"/>
</dbReference>
<keyword evidence="2" id="KW-1185">Reference proteome</keyword>
<evidence type="ECO:0000313" key="1">
    <source>
        <dbReference type="EMBL" id="MBD2605824.1"/>
    </source>
</evidence>
<evidence type="ECO:0000313" key="2">
    <source>
        <dbReference type="Proteomes" id="UP000660380"/>
    </source>
</evidence>
<dbReference type="RefSeq" id="WP_029634067.1">
    <property type="nucleotide sequence ID" value="NZ_JACJTA010000029.1"/>
</dbReference>
<sequence length="103" mass="11271">MSKLKISDISFCEIANISQVRGGLSENTARKLDILDWLITYIPGFSKQSSKITGEYLLEEFSDPNGQNYGYRALTPDGKQVLGGATGQLNNVNYAVSFASRST</sequence>
<name>A0ABR8GQV0_9CYAN</name>
<accession>A0ABR8GQV0</accession>
<gene>
    <name evidence="1" type="ORF">H6G81_15185</name>
</gene>